<evidence type="ECO:0000256" key="1">
    <source>
        <dbReference type="SAM" id="MobiDB-lite"/>
    </source>
</evidence>
<organism evidence="3 4">
    <name type="scientific">Sphingomonas canadensis</name>
    <dbReference type="NCBI Taxonomy" id="1219257"/>
    <lineage>
        <taxon>Bacteria</taxon>
        <taxon>Pseudomonadati</taxon>
        <taxon>Pseudomonadota</taxon>
        <taxon>Alphaproteobacteria</taxon>
        <taxon>Sphingomonadales</taxon>
        <taxon>Sphingomonadaceae</taxon>
        <taxon>Sphingomonas</taxon>
    </lineage>
</organism>
<evidence type="ECO:0008006" key="5">
    <source>
        <dbReference type="Google" id="ProtNLM"/>
    </source>
</evidence>
<evidence type="ECO:0000313" key="3">
    <source>
        <dbReference type="EMBL" id="MFD0945502.1"/>
    </source>
</evidence>
<gene>
    <name evidence="3" type="ORF">ACFQ1E_04025</name>
</gene>
<keyword evidence="4" id="KW-1185">Reference proteome</keyword>
<dbReference type="EMBL" id="JBHTJG010000001">
    <property type="protein sequence ID" value="MFD0945502.1"/>
    <property type="molecule type" value="Genomic_DNA"/>
</dbReference>
<evidence type="ECO:0000256" key="2">
    <source>
        <dbReference type="SAM" id="SignalP"/>
    </source>
</evidence>
<evidence type="ECO:0000313" key="4">
    <source>
        <dbReference type="Proteomes" id="UP001596977"/>
    </source>
</evidence>
<comment type="caution">
    <text evidence="3">The sequence shown here is derived from an EMBL/GenBank/DDBJ whole genome shotgun (WGS) entry which is preliminary data.</text>
</comment>
<feature type="chain" id="PRO_5046951233" description="Beta/gamma crystallin 'Greek key' domain-containing protein" evidence="2">
    <location>
        <begin position="22"/>
        <end position="129"/>
    </location>
</feature>
<feature type="signal peptide" evidence="2">
    <location>
        <begin position="1"/>
        <end position="21"/>
    </location>
</feature>
<dbReference type="Proteomes" id="UP001596977">
    <property type="component" value="Unassembled WGS sequence"/>
</dbReference>
<proteinExistence type="predicted"/>
<protein>
    <recommendedName>
        <fullName evidence="5">Beta/gamma crystallin 'Greek key' domain-containing protein</fullName>
    </recommendedName>
</protein>
<name>A0ABW3H7S9_9SPHN</name>
<reference evidence="4" key="1">
    <citation type="journal article" date="2019" name="Int. J. Syst. Evol. Microbiol.">
        <title>The Global Catalogue of Microorganisms (GCM) 10K type strain sequencing project: providing services to taxonomists for standard genome sequencing and annotation.</title>
        <authorList>
            <consortium name="The Broad Institute Genomics Platform"/>
            <consortium name="The Broad Institute Genome Sequencing Center for Infectious Disease"/>
            <person name="Wu L."/>
            <person name="Ma J."/>
        </authorList>
    </citation>
    <scope>NUCLEOTIDE SEQUENCE [LARGE SCALE GENOMIC DNA]</scope>
    <source>
        <strain evidence="4">CCUG 62982</strain>
    </source>
</reference>
<accession>A0ABW3H7S9</accession>
<sequence>MLRPSIAFLPPLLLLAGPALAQTPGPKSGERADIPFIDHGGIRNFEPARDGNGVYLQDSRKNWYYASFFTRCHELPYAFAVAFKTWGPSLTRGDSVLVRGERCAIADLVRSGPPPAKPKKAKAEQPAGA</sequence>
<feature type="region of interest" description="Disordered" evidence="1">
    <location>
        <begin position="109"/>
        <end position="129"/>
    </location>
</feature>
<keyword evidence="2" id="KW-0732">Signal</keyword>